<dbReference type="OrthoDB" id="5966759at2"/>
<comment type="caution">
    <text evidence="2">The sequence shown here is derived from an EMBL/GenBank/DDBJ whole genome shotgun (WGS) entry which is preliminary data.</text>
</comment>
<feature type="compositionally biased region" description="Basic and acidic residues" evidence="1">
    <location>
        <begin position="1"/>
        <end position="25"/>
    </location>
</feature>
<keyword evidence="3" id="KW-1185">Reference proteome</keyword>
<organism evidence="2 3">
    <name type="scientific">Xanthomonas populi</name>
    <dbReference type="NCBI Taxonomy" id="53414"/>
    <lineage>
        <taxon>Bacteria</taxon>
        <taxon>Pseudomonadati</taxon>
        <taxon>Pseudomonadota</taxon>
        <taxon>Gammaproteobacteria</taxon>
        <taxon>Lysobacterales</taxon>
        <taxon>Lysobacteraceae</taxon>
        <taxon>Xanthomonas</taxon>
    </lineage>
</organism>
<sequence>MNNHDSNLEKLDEQERAAEAKDSNRDPISGASGSHPVGVGVGGIAGGAAAGALAGTVFGPLGTLIGAAVGVVAGAAAGKGVAERLDPTVETEYWRQEHQNRPYYKEGTDYDRDYAAGYNVGLQARETRPTSTWEATEVTLAGEWPRDRGESRLEWDDARLAARDAWERADRTHSVYRDGDTHYEGRFDSAGYRDADYSYDDYRPAYRYGMQARQQHAGRQWDDHLERDLGDGWDRFKSNSRLSWEKAKHAVREAFDSEHHDEAARRNPTDPRV</sequence>
<dbReference type="Proteomes" id="UP000239939">
    <property type="component" value="Unassembled WGS sequence"/>
</dbReference>
<dbReference type="RefSeq" id="WP_128417588.1">
    <property type="nucleotide sequence ID" value="NZ_MDEJ01000087.1"/>
</dbReference>
<evidence type="ECO:0000313" key="2">
    <source>
        <dbReference type="EMBL" id="PPU91466.1"/>
    </source>
</evidence>
<accession>A0A2S7EMA1</accession>
<feature type="compositionally biased region" description="Low complexity" evidence="1">
    <location>
        <begin position="29"/>
        <end position="38"/>
    </location>
</feature>
<protein>
    <recommendedName>
        <fullName evidence="4">Glycine zipper domain-containing protein</fullName>
    </recommendedName>
</protein>
<dbReference type="EMBL" id="MDEJ01000087">
    <property type="protein sequence ID" value="PPU91466.1"/>
    <property type="molecule type" value="Genomic_DNA"/>
</dbReference>
<name>A0A2S7EMA1_9XANT</name>
<feature type="region of interest" description="Disordered" evidence="1">
    <location>
        <begin position="1"/>
        <end position="39"/>
    </location>
</feature>
<feature type="region of interest" description="Disordered" evidence="1">
    <location>
        <begin position="253"/>
        <end position="273"/>
    </location>
</feature>
<evidence type="ECO:0008006" key="4">
    <source>
        <dbReference type="Google" id="ProtNLM"/>
    </source>
</evidence>
<gene>
    <name evidence="2" type="ORF">XpopCFBP1817_13820</name>
</gene>
<evidence type="ECO:0000313" key="3">
    <source>
        <dbReference type="Proteomes" id="UP000239939"/>
    </source>
</evidence>
<evidence type="ECO:0000256" key="1">
    <source>
        <dbReference type="SAM" id="MobiDB-lite"/>
    </source>
</evidence>
<dbReference type="AlphaFoldDB" id="A0A2S7EMA1"/>
<proteinExistence type="predicted"/>
<reference evidence="3" key="1">
    <citation type="submission" date="2016-08" db="EMBL/GenBank/DDBJ databases">
        <authorList>
            <person name="Merda D."/>
            <person name="Briand M."/>
            <person name="Taghouti G."/>
            <person name="Carrere S."/>
            <person name="Gouzy J."/>
            <person name="Portier P."/>
            <person name="Jacques M.-A."/>
            <person name="Fischer-Le Saux M."/>
        </authorList>
    </citation>
    <scope>NUCLEOTIDE SEQUENCE [LARGE SCALE GENOMIC DNA]</scope>
    <source>
        <strain evidence="3">CFBP1817</strain>
    </source>
</reference>